<proteinExistence type="predicted"/>
<dbReference type="InterPro" id="IPR023393">
    <property type="entry name" value="START-like_dom_sf"/>
</dbReference>
<evidence type="ECO:0000313" key="3">
    <source>
        <dbReference type="EMBL" id="KAF4407237.1"/>
    </source>
</evidence>
<evidence type="ECO:0000259" key="2">
    <source>
        <dbReference type="Pfam" id="PF03364"/>
    </source>
</evidence>
<dbReference type="EMBL" id="WHPN01000326">
    <property type="protein sequence ID" value="KAF4407237.1"/>
    <property type="molecule type" value="Genomic_DNA"/>
</dbReference>
<name>A0ABQ7FF66_9ACTN</name>
<dbReference type="PANTHER" id="PTHR33824">
    <property type="entry name" value="POLYKETIDE CYCLASE/DEHYDRASE AND LIPID TRANSPORT SUPERFAMILY PROTEIN"/>
    <property type="match status" value="1"/>
</dbReference>
<organism evidence="3 4">
    <name type="scientific">Streptomyces lycii</name>
    <dbReference type="NCBI Taxonomy" id="2654337"/>
    <lineage>
        <taxon>Bacteria</taxon>
        <taxon>Bacillati</taxon>
        <taxon>Actinomycetota</taxon>
        <taxon>Actinomycetes</taxon>
        <taxon>Kitasatosporales</taxon>
        <taxon>Streptomycetaceae</taxon>
        <taxon>Streptomyces</taxon>
    </lineage>
</organism>
<accession>A0ABQ7FF66</accession>
<sequence length="169" mass="19190">MSIEESVDVDVPVRVAYNQGTQFECFPRFLPGVRRVDRPQPTLTHWVTTYRGITREFDTEVVDQRPDERLAWRVRGRNPRTGAVLFRALGPDRCRLTLRVDHTPGGPLRRAASSPALLRRRIRHGLECFKEFIEGQGHETGTWRGTISGGHVLPGSGQDRPRVPTWPTG</sequence>
<dbReference type="Proteomes" id="UP000621266">
    <property type="component" value="Unassembled WGS sequence"/>
</dbReference>
<keyword evidence="4" id="KW-1185">Reference proteome</keyword>
<dbReference type="InterPro" id="IPR047137">
    <property type="entry name" value="ORF3"/>
</dbReference>
<evidence type="ECO:0000256" key="1">
    <source>
        <dbReference type="SAM" id="MobiDB-lite"/>
    </source>
</evidence>
<feature type="domain" description="Coenzyme Q-binding protein COQ10 START" evidence="2">
    <location>
        <begin position="9"/>
        <end position="115"/>
    </location>
</feature>
<dbReference type="CDD" id="cd07817">
    <property type="entry name" value="SRPBCC_8"/>
    <property type="match status" value="1"/>
</dbReference>
<feature type="region of interest" description="Disordered" evidence="1">
    <location>
        <begin position="148"/>
        <end position="169"/>
    </location>
</feature>
<gene>
    <name evidence="3" type="ORF">GCU69_20705</name>
</gene>
<dbReference type="SUPFAM" id="SSF55961">
    <property type="entry name" value="Bet v1-like"/>
    <property type="match status" value="1"/>
</dbReference>
<dbReference type="InterPro" id="IPR005031">
    <property type="entry name" value="COQ10_START"/>
</dbReference>
<evidence type="ECO:0000313" key="4">
    <source>
        <dbReference type="Proteomes" id="UP000621266"/>
    </source>
</evidence>
<dbReference type="Pfam" id="PF03364">
    <property type="entry name" value="Polyketide_cyc"/>
    <property type="match status" value="1"/>
</dbReference>
<protein>
    <submittedName>
        <fullName evidence="3">SRPBCC family protein</fullName>
    </submittedName>
</protein>
<dbReference type="Gene3D" id="3.30.530.20">
    <property type="match status" value="1"/>
</dbReference>
<dbReference type="PANTHER" id="PTHR33824:SF7">
    <property type="entry name" value="POLYKETIDE CYCLASE_DEHYDRASE AND LIPID TRANSPORT SUPERFAMILY PROTEIN"/>
    <property type="match status" value="1"/>
</dbReference>
<comment type="caution">
    <text evidence="3">The sequence shown here is derived from an EMBL/GenBank/DDBJ whole genome shotgun (WGS) entry which is preliminary data.</text>
</comment>
<dbReference type="RefSeq" id="WP_098754817.1">
    <property type="nucleotide sequence ID" value="NZ_WHPN01000326.1"/>
</dbReference>
<reference evidence="3 4" key="1">
    <citation type="submission" date="2019-10" db="EMBL/GenBank/DDBJ databases">
        <title>Streptomyces tenebrisbrunneis sp.nov., an endogenous actinomycete isolated from of Lycium ruthenicum.</title>
        <authorList>
            <person name="Ma L."/>
        </authorList>
    </citation>
    <scope>NUCLEOTIDE SEQUENCE [LARGE SCALE GENOMIC DNA]</scope>
    <source>
        <strain evidence="3 4">TRM 66187</strain>
    </source>
</reference>